<dbReference type="Pfam" id="PF04107">
    <property type="entry name" value="GCS2"/>
    <property type="match status" value="1"/>
</dbReference>
<sequence length="419" mass="48881">MNIAKTLLKQRYLEPLKENPITYIGVELEYPIVNLLGETTDIALSKRLMEEIVIQLGFSVEKIDRKGSPIQLKHINGDCILFEVSYNTLEFAFAKAVCIQEIEERLNQYLAVIQRFLRKENHELQGKGINPNWKINDNQPVSSPRYEMLMNFLSLAERYPSMHSYSNYGAFICGNQVQLDVPKDKVFRVLNAFNKIEAVKAYLFSNSAIPELFPELTITRDLFWEQSMHGKLNNNIGLYSQDFTVEEEYLSYMEQSAMFHAERDGIYYYFDPISVAEYFQQAEVIGYGPNGQCMTLRPHPDDIILHRSYHYQELTARGTIEFRSICAQPLNQTFAPIAFHLGLFENFEEFEKILDMTPFFQKYGKDYKVLRRNFSCKVLTNSQKVVIRKFSNELLLCAIKGLEKRQRGEEQYLSLQMIK</sequence>
<proteinExistence type="predicted"/>
<keyword evidence="2" id="KW-0436">Ligase</keyword>
<dbReference type="EC" id="6.3.2.2" evidence="1"/>
<evidence type="ECO:0000256" key="5">
    <source>
        <dbReference type="ARBA" id="ARBA00048819"/>
    </source>
</evidence>
<dbReference type="InterPro" id="IPR014746">
    <property type="entry name" value="Gln_synth/guanido_kin_cat_dom"/>
</dbReference>
<evidence type="ECO:0000256" key="3">
    <source>
        <dbReference type="ARBA" id="ARBA00022741"/>
    </source>
</evidence>
<gene>
    <name evidence="6" type="ORF">GGG87_09015</name>
    <name evidence="7" type="ORF">GGH11_09055</name>
</gene>
<organism evidence="7 9">
    <name type="scientific">Streptococcus zhangguiae</name>
    <dbReference type="NCBI Taxonomy" id="2664091"/>
    <lineage>
        <taxon>Bacteria</taxon>
        <taxon>Bacillati</taxon>
        <taxon>Bacillota</taxon>
        <taxon>Bacilli</taxon>
        <taxon>Lactobacillales</taxon>
        <taxon>Streptococcaceae</taxon>
        <taxon>Streptococcus</taxon>
    </lineage>
</organism>
<evidence type="ECO:0000313" key="7">
    <source>
        <dbReference type="EMBL" id="MWV57122.1"/>
    </source>
</evidence>
<keyword evidence="8" id="KW-1185">Reference proteome</keyword>
<dbReference type="RefSeq" id="WP_154608997.1">
    <property type="nucleotide sequence ID" value="NZ_CP072115.1"/>
</dbReference>
<dbReference type="Gene3D" id="3.30.590.20">
    <property type="match status" value="1"/>
</dbReference>
<dbReference type="GO" id="GO:0006750">
    <property type="term" value="P:glutathione biosynthetic process"/>
    <property type="evidence" value="ECO:0007669"/>
    <property type="project" value="InterPro"/>
</dbReference>
<dbReference type="GO" id="GO:0005524">
    <property type="term" value="F:ATP binding"/>
    <property type="evidence" value="ECO:0007669"/>
    <property type="project" value="UniProtKB-KW"/>
</dbReference>
<dbReference type="PANTHER" id="PTHR34378">
    <property type="entry name" value="GLUTAMATE--CYSTEINE LIGASE, CHLOROPLASTIC"/>
    <property type="match status" value="1"/>
</dbReference>
<dbReference type="Proteomes" id="UP000435060">
    <property type="component" value="Unassembled WGS sequence"/>
</dbReference>
<name>A0A6I4RUX4_9STRE</name>
<dbReference type="PANTHER" id="PTHR34378:SF1">
    <property type="entry name" value="GLUTAMATE--CYSTEINE LIGASE, CHLOROPLASTIC"/>
    <property type="match status" value="1"/>
</dbReference>
<reference evidence="7 9" key="1">
    <citation type="submission" date="2019-10" db="EMBL/GenBank/DDBJ databases">
        <title>Streptococcis sp, isolated from the respiratory tract of Marmot.</title>
        <authorList>
            <person name="Zhang G."/>
        </authorList>
    </citation>
    <scope>NUCLEOTIDE SEQUENCE [LARGE SCALE GENOMIC DNA]</scope>
    <source>
        <strain evidence="7">Zg-70</strain>
        <strain evidence="9">zg-70</strain>
    </source>
</reference>
<evidence type="ECO:0000256" key="4">
    <source>
        <dbReference type="ARBA" id="ARBA00022840"/>
    </source>
</evidence>
<dbReference type="EMBL" id="WUBJ01000012">
    <property type="protein sequence ID" value="MWV57122.1"/>
    <property type="molecule type" value="Genomic_DNA"/>
</dbReference>
<dbReference type="GO" id="GO:0004357">
    <property type="term" value="F:glutamate-cysteine ligase activity"/>
    <property type="evidence" value="ECO:0007669"/>
    <property type="project" value="InterPro"/>
</dbReference>
<dbReference type="InterPro" id="IPR006336">
    <property type="entry name" value="GCS2"/>
</dbReference>
<dbReference type="AlphaFoldDB" id="A0A6I4RUX4"/>
<dbReference type="SUPFAM" id="SSF55931">
    <property type="entry name" value="Glutamine synthetase/guanido kinase"/>
    <property type="match status" value="1"/>
</dbReference>
<comment type="caution">
    <text evidence="7">The sequence shown here is derived from an EMBL/GenBank/DDBJ whole genome shotgun (WGS) entry which is preliminary data.</text>
</comment>
<evidence type="ECO:0000256" key="1">
    <source>
        <dbReference type="ARBA" id="ARBA00012220"/>
    </source>
</evidence>
<protein>
    <recommendedName>
        <fullName evidence="1">glutamate--cysteine ligase</fullName>
        <ecNumber evidence="1">6.3.2.2</ecNumber>
    </recommendedName>
</protein>
<comment type="catalytic activity">
    <reaction evidence="5">
        <text>L-cysteine + L-glutamate + ATP = gamma-L-glutamyl-L-cysteine + ADP + phosphate + H(+)</text>
        <dbReference type="Rhea" id="RHEA:13285"/>
        <dbReference type="ChEBI" id="CHEBI:15378"/>
        <dbReference type="ChEBI" id="CHEBI:29985"/>
        <dbReference type="ChEBI" id="CHEBI:30616"/>
        <dbReference type="ChEBI" id="CHEBI:35235"/>
        <dbReference type="ChEBI" id="CHEBI:43474"/>
        <dbReference type="ChEBI" id="CHEBI:58173"/>
        <dbReference type="ChEBI" id="CHEBI:456216"/>
        <dbReference type="EC" id="6.3.2.2"/>
    </reaction>
</comment>
<accession>A0A6I4RUX4</accession>
<evidence type="ECO:0000313" key="9">
    <source>
        <dbReference type="Proteomes" id="UP000435423"/>
    </source>
</evidence>
<reference evidence="6 8" key="2">
    <citation type="submission" date="2019-11" db="EMBL/GenBank/DDBJ databases">
        <title>Streptococcis sp. isolated from the respiratory tract of Marmot.</title>
        <authorList>
            <person name="Zhang G."/>
        </authorList>
    </citation>
    <scope>NUCLEOTIDE SEQUENCE [LARGE SCALE GENOMIC DNA]</scope>
    <source>
        <strain evidence="6">Zg-86</strain>
        <strain evidence="8">zg-86</strain>
    </source>
</reference>
<keyword evidence="3" id="KW-0547">Nucleotide-binding</keyword>
<evidence type="ECO:0000313" key="8">
    <source>
        <dbReference type="Proteomes" id="UP000435060"/>
    </source>
</evidence>
<dbReference type="InterPro" id="IPR035434">
    <property type="entry name" value="GCL_bact_plant"/>
</dbReference>
<dbReference type="EMBL" id="WLCG01000013">
    <property type="protein sequence ID" value="MTB65135.1"/>
    <property type="molecule type" value="Genomic_DNA"/>
</dbReference>
<evidence type="ECO:0000256" key="2">
    <source>
        <dbReference type="ARBA" id="ARBA00022598"/>
    </source>
</evidence>
<keyword evidence="4" id="KW-0067">ATP-binding</keyword>
<evidence type="ECO:0000313" key="6">
    <source>
        <dbReference type="EMBL" id="MTB65135.1"/>
    </source>
</evidence>
<dbReference type="Proteomes" id="UP000435423">
    <property type="component" value="Unassembled WGS sequence"/>
</dbReference>